<keyword evidence="1" id="KW-0812">Transmembrane</keyword>
<dbReference type="EMBL" id="QGMZ01000016">
    <property type="protein sequence ID" value="PWR74577.1"/>
    <property type="molecule type" value="Genomic_DNA"/>
</dbReference>
<accession>A0A2V2NDZ0</accession>
<keyword evidence="1" id="KW-0472">Membrane</keyword>
<name>A0A2V2NDZ0_9EURY</name>
<dbReference type="GO" id="GO:0005509">
    <property type="term" value="F:calcium ion binding"/>
    <property type="evidence" value="ECO:0007669"/>
    <property type="project" value="InterPro"/>
</dbReference>
<feature type="transmembrane region" description="Helical" evidence="1">
    <location>
        <begin position="12"/>
        <end position="27"/>
    </location>
</feature>
<dbReference type="AlphaFoldDB" id="A0A2V2NDZ0"/>
<feature type="transmembrane region" description="Helical" evidence="1">
    <location>
        <begin position="39"/>
        <end position="57"/>
    </location>
</feature>
<reference evidence="2 3" key="1">
    <citation type="submission" date="2018-05" db="EMBL/GenBank/DDBJ databases">
        <title>Draft genome of Methanospirillum stamsii Pt1.</title>
        <authorList>
            <person name="Dueholm M.S."/>
            <person name="Nielsen P.H."/>
            <person name="Bakmann L.F."/>
            <person name="Otzen D.E."/>
        </authorList>
    </citation>
    <scope>NUCLEOTIDE SEQUENCE [LARGE SCALE GENOMIC DNA]</scope>
    <source>
        <strain evidence="2 3">Pt1</strain>
    </source>
</reference>
<keyword evidence="1" id="KW-1133">Transmembrane helix</keyword>
<evidence type="ECO:0000313" key="3">
    <source>
        <dbReference type="Proteomes" id="UP000245934"/>
    </source>
</evidence>
<dbReference type="SUPFAM" id="SSF103647">
    <property type="entry name" value="TSP type-3 repeat"/>
    <property type="match status" value="1"/>
</dbReference>
<sequence length="486" mass="52553">MYRSPDFYNPQIVFFVFAPTNLIYTLIDFHSGGLMKTGWIVLGFLVVLLLAGISIAIQCPDGCTCLTALQAKEKHMVPCEEDMLSCGKAKNGDPLFCFRPNISPVVVSPKILGTSFSKITPANTGGQETTPCNGTCICLTENQAKEKKMISCSKDKILCGQSDAGDPMYCFREKPPQSEGVPMVSPIPVSSKKISDQVATIIAPTPRPSLTIHDSGTITGSQSILSGDSDGDGIGNLFDVCPDVSDPAQGDIDHDGVGDLCDACSLPLVSGEVYCCPEIERLTGVSCLELSQYSASEGRDVYYWETLYGKVSGNGCGCRDSDGLDPLIPSLVYTEHCTKEVSTPSGPPGSTTTVVRGESRCSYNVSERCSEDGTHVIEYICGENGPQAIEIECPNGCINGYCLCDTEIVLDPENPGPIQINKDICLDEDTSREYYCEYVYSPDDPSGGSFVEKYRDRDCEYGCSGGHCCPNEECAYDIWEPPEYTY</sequence>
<dbReference type="Gene3D" id="4.10.1080.10">
    <property type="entry name" value="TSP type-3 repeat"/>
    <property type="match status" value="1"/>
</dbReference>
<organism evidence="2 3">
    <name type="scientific">Methanospirillum stamsii</name>
    <dbReference type="NCBI Taxonomy" id="1277351"/>
    <lineage>
        <taxon>Archaea</taxon>
        <taxon>Methanobacteriati</taxon>
        <taxon>Methanobacteriota</taxon>
        <taxon>Stenosarchaea group</taxon>
        <taxon>Methanomicrobia</taxon>
        <taxon>Methanomicrobiales</taxon>
        <taxon>Methanospirillaceae</taxon>
        <taxon>Methanospirillum</taxon>
    </lineage>
</organism>
<proteinExistence type="predicted"/>
<comment type="caution">
    <text evidence="2">The sequence shown here is derived from an EMBL/GenBank/DDBJ whole genome shotgun (WGS) entry which is preliminary data.</text>
</comment>
<evidence type="ECO:0000256" key="1">
    <source>
        <dbReference type="SAM" id="Phobius"/>
    </source>
</evidence>
<dbReference type="InterPro" id="IPR028974">
    <property type="entry name" value="TSP_type-3_rpt"/>
</dbReference>
<keyword evidence="3" id="KW-1185">Reference proteome</keyword>
<dbReference type="Proteomes" id="UP000245934">
    <property type="component" value="Unassembled WGS sequence"/>
</dbReference>
<protein>
    <submittedName>
        <fullName evidence="2">Uncharacterized protein</fullName>
    </submittedName>
</protein>
<gene>
    <name evidence="2" type="ORF">DLD82_08310</name>
</gene>
<evidence type="ECO:0000313" key="2">
    <source>
        <dbReference type="EMBL" id="PWR74577.1"/>
    </source>
</evidence>